<name>A0A7C9LTT1_9DEIO</name>
<dbReference type="EMBL" id="WQLB01000054">
    <property type="protein sequence ID" value="MVN89321.1"/>
    <property type="molecule type" value="Genomic_DNA"/>
</dbReference>
<dbReference type="AlphaFoldDB" id="A0A7C9LTT1"/>
<evidence type="ECO:0000256" key="1">
    <source>
        <dbReference type="SAM" id="MobiDB-lite"/>
    </source>
</evidence>
<keyword evidence="4" id="KW-1185">Reference proteome</keyword>
<feature type="signal peptide" evidence="2">
    <location>
        <begin position="1"/>
        <end position="27"/>
    </location>
</feature>
<reference evidence="3 4" key="1">
    <citation type="submission" date="2019-12" db="EMBL/GenBank/DDBJ databases">
        <title>Deinococcus sp. HMF7620 Genome sequencing and assembly.</title>
        <authorList>
            <person name="Kang H."/>
            <person name="Kim H."/>
            <person name="Joh K."/>
        </authorList>
    </citation>
    <scope>NUCLEOTIDE SEQUENCE [LARGE SCALE GENOMIC DNA]</scope>
    <source>
        <strain evidence="3 4">HMF7620</strain>
    </source>
</reference>
<dbReference type="PROSITE" id="PS51257">
    <property type="entry name" value="PROKAR_LIPOPROTEIN"/>
    <property type="match status" value="1"/>
</dbReference>
<feature type="region of interest" description="Disordered" evidence="1">
    <location>
        <begin position="26"/>
        <end position="56"/>
    </location>
</feature>
<organism evidence="3 4">
    <name type="scientific">Deinococcus arboris</name>
    <dbReference type="NCBI Taxonomy" id="2682977"/>
    <lineage>
        <taxon>Bacteria</taxon>
        <taxon>Thermotogati</taxon>
        <taxon>Deinococcota</taxon>
        <taxon>Deinococci</taxon>
        <taxon>Deinococcales</taxon>
        <taxon>Deinococcaceae</taxon>
        <taxon>Deinococcus</taxon>
    </lineage>
</organism>
<protein>
    <submittedName>
        <fullName evidence="3">Uncharacterized protein</fullName>
    </submittedName>
</protein>
<keyword evidence="2" id="KW-0732">Signal</keyword>
<feature type="chain" id="PRO_5029008304" evidence="2">
    <location>
        <begin position="28"/>
        <end position="480"/>
    </location>
</feature>
<evidence type="ECO:0000313" key="3">
    <source>
        <dbReference type="EMBL" id="MVN89321.1"/>
    </source>
</evidence>
<gene>
    <name evidence="3" type="ORF">GO986_21530</name>
</gene>
<feature type="compositionally biased region" description="Pro residues" evidence="1">
    <location>
        <begin position="32"/>
        <end position="41"/>
    </location>
</feature>
<dbReference type="Proteomes" id="UP000483286">
    <property type="component" value="Unassembled WGS sequence"/>
</dbReference>
<proteinExistence type="predicted"/>
<accession>A0A7C9LTT1</accession>
<evidence type="ECO:0000313" key="4">
    <source>
        <dbReference type="Proteomes" id="UP000483286"/>
    </source>
</evidence>
<evidence type="ECO:0000256" key="2">
    <source>
        <dbReference type="SAM" id="SignalP"/>
    </source>
</evidence>
<comment type="caution">
    <text evidence="3">The sequence shown here is derived from an EMBL/GenBank/DDBJ whole genome shotgun (WGS) entry which is preliminary data.</text>
</comment>
<sequence>MSMVSKKIVSSLIGLLTIALLSGCDSSQSVPPVTPPGPTTPTDPGQTDPLNPGEDSEIDFTYVDEDSALSINTVQDGQVKFVPNLKILRADKEEIPEEVMAQSVGMQALSLASDAAGHWHPIKREGDVIILERDSGSTAPFEYFAGDFLTSQASSVFPNGALLKVVSVEKRSETQYALATQHATIDQVIKYADVEHNTENFDEEALKSEIDHLNGLSTKFVSRSDLKAQGITNLKTIQINIPKQVILCSDTDTTQNIILSGGINMNLRLNTDVSVDFPHWYSVVPNVKLEGVVLVDQDSSLSLTANCPGMKWSIPLATYTFDEISFSVGVITLRAAPTMTLSLNADGKITGEVSFKQVYNGKFGGGVDNFARNGAYGVVDNKLSYTLTNKWSGEARFYPQVKMNLNLYVNPPLVGQAGAQIDTTVNLGAKLSASNSKLCINGFTEGSVKYSANASIVGFNIFNTSATSNLNGYTSPAFCV</sequence>